<keyword evidence="1" id="KW-0547">Nucleotide-binding</keyword>
<feature type="compositionally biased region" description="Acidic residues" evidence="3">
    <location>
        <begin position="1856"/>
        <end position="1875"/>
    </location>
</feature>
<feature type="compositionally biased region" description="Polar residues" evidence="3">
    <location>
        <begin position="2035"/>
        <end position="2050"/>
    </location>
</feature>
<name>A0AA39XBW9_9PEZI</name>
<dbReference type="GO" id="GO:0030687">
    <property type="term" value="C:preribosome, large subunit precursor"/>
    <property type="evidence" value="ECO:0007669"/>
    <property type="project" value="TreeGrafter"/>
</dbReference>
<dbReference type="PROSITE" id="PS50234">
    <property type="entry name" value="VWFA"/>
    <property type="match status" value="1"/>
</dbReference>
<feature type="compositionally biased region" description="Acidic residues" evidence="3">
    <location>
        <begin position="1765"/>
        <end position="1796"/>
    </location>
</feature>
<feature type="compositionally biased region" description="Acidic residues" evidence="3">
    <location>
        <begin position="1950"/>
        <end position="1991"/>
    </location>
</feature>
<evidence type="ECO:0000313" key="6">
    <source>
        <dbReference type="Proteomes" id="UP001174934"/>
    </source>
</evidence>
<feature type="compositionally biased region" description="Basic and acidic residues" evidence="3">
    <location>
        <begin position="1691"/>
        <end position="1701"/>
    </location>
</feature>
<feature type="compositionally biased region" description="Acidic residues" evidence="3">
    <location>
        <begin position="1898"/>
        <end position="1942"/>
    </location>
</feature>
<organism evidence="5 6">
    <name type="scientific">Bombardia bombarda</name>
    <dbReference type="NCBI Taxonomy" id="252184"/>
    <lineage>
        <taxon>Eukaryota</taxon>
        <taxon>Fungi</taxon>
        <taxon>Dikarya</taxon>
        <taxon>Ascomycota</taxon>
        <taxon>Pezizomycotina</taxon>
        <taxon>Sordariomycetes</taxon>
        <taxon>Sordariomycetidae</taxon>
        <taxon>Sordariales</taxon>
        <taxon>Lasiosphaeriaceae</taxon>
        <taxon>Bombardia</taxon>
    </lineage>
</organism>
<evidence type="ECO:0000256" key="1">
    <source>
        <dbReference type="ARBA" id="ARBA00022741"/>
    </source>
</evidence>
<keyword evidence="2" id="KW-0067">ATP-binding</keyword>
<feature type="compositionally biased region" description="Basic and acidic residues" evidence="3">
    <location>
        <begin position="1878"/>
        <end position="1888"/>
    </location>
</feature>
<dbReference type="PANTHER" id="PTHR48103:SF2">
    <property type="entry name" value="MIDASIN"/>
    <property type="match status" value="1"/>
</dbReference>
<evidence type="ECO:0000256" key="3">
    <source>
        <dbReference type="SAM" id="MobiDB-lite"/>
    </source>
</evidence>
<feature type="compositionally biased region" description="Basic and acidic residues" evidence="3">
    <location>
        <begin position="1816"/>
        <end position="1829"/>
    </location>
</feature>
<dbReference type="Proteomes" id="UP001174934">
    <property type="component" value="Unassembled WGS sequence"/>
</dbReference>
<feature type="compositionally biased region" description="Acidic residues" evidence="3">
    <location>
        <begin position="2228"/>
        <end position="2239"/>
    </location>
</feature>
<dbReference type="SUPFAM" id="SSF53300">
    <property type="entry name" value="vWA-like"/>
    <property type="match status" value="1"/>
</dbReference>
<dbReference type="GO" id="GO:0000027">
    <property type="term" value="P:ribosomal large subunit assembly"/>
    <property type="evidence" value="ECO:0007669"/>
    <property type="project" value="TreeGrafter"/>
</dbReference>
<reference evidence="5" key="1">
    <citation type="submission" date="2023-06" db="EMBL/GenBank/DDBJ databases">
        <title>Genome-scale phylogeny and comparative genomics of the fungal order Sordariales.</title>
        <authorList>
            <consortium name="Lawrence Berkeley National Laboratory"/>
            <person name="Hensen N."/>
            <person name="Bonometti L."/>
            <person name="Westerberg I."/>
            <person name="Brannstrom I.O."/>
            <person name="Guillou S."/>
            <person name="Cros-Aarteil S."/>
            <person name="Calhoun S."/>
            <person name="Haridas S."/>
            <person name="Kuo A."/>
            <person name="Mondo S."/>
            <person name="Pangilinan J."/>
            <person name="Riley R."/>
            <person name="LaButti K."/>
            <person name="Andreopoulos B."/>
            <person name="Lipzen A."/>
            <person name="Chen C."/>
            <person name="Yanf M."/>
            <person name="Daum C."/>
            <person name="Ng V."/>
            <person name="Clum A."/>
            <person name="Steindorff A."/>
            <person name="Ohm R."/>
            <person name="Martin F."/>
            <person name="Silar P."/>
            <person name="Natvig D."/>
            <person name="Lalanne C."/>
            <person name="Gautier V."/>
            <person name="Ament-velasquez S.L."/>
            <person name="Kruys A."/>
            <person name="Hutchinson M.I."/>
            <person name="Powell A.J."/>
            <person name="Barry K."/>
            <person name="Miller A.N."/>
            <person name="Grigoriev I.V."/>
            <person name="Debuchy R."/>
            <person name="Gladieux P."/>
            <person name="Thoren M.H."/>
            <person name="Johannesson H."/>
        </authorList>
    </citation>
    <scope>NUCLEOTIDE SEQUENCE</scope>
    <source>
        <strain evidence="5">SMH3391-2</strain>
    </source>
</reference>
<dbReference type="InterPro" id="IPR002035">
    <property type="entry name" value="VWF_A"/>
</dbReference>
<feature type="compositionally biased region" description="Acidic residues" evidence="3">
    <location>
        <begin position="2022"/>
        <end position="2034"/>
    </location>
</feature>
<evidence type="ECO:0000256" key="2">
    <source>
        <dbReference type="ARBA" id="ARBA00022840"/>
    </source>
</evidence>
<feature type="compositionally biased region" description="Basic and acidic residues" evidence="3">
    <location>
        <begin position="2194"/>
        <end position="2208"/>
    </location>
</feature>
<proteinExistence type="predicted"/>
<sequence length="2551" mass="285119">MQSKDTIPLRQATAQLYAPSPNRMLMPLHPLLNAPMVPVLEEDQEGLAHWLASCYEFFLDIQTSEIAMESQDKVKNLSKPSLMNRLQRSFVSDKVASLSRDSTVNAGRFLVSVLQEFKAYLREQVNAAGDWKQRRSVLKRLMLFWRRTFESLIASSFEEARFQAHLTQGSSLLQLGLSTLHDSGDHKMLSTIFECLERDFVVGFKLLTGLSMEALWSRLRPDPIPDLGTLRQIVEMERLADRFDSLRWRADATIQILRNVQDSMARAYTVIRAGKGDAAGLVKAMETEISSLESGIGQHPGGHQPFFASSFAALRQALVLHQVSQNGAVKPGSSDIEVLSNMPTAILMRLQSSKQTTLQLVDCILAQDSEVHPWAGTLSNSLLLKYDAAPHASLQALRSLEVEMPIMGKALARASEALSTNPLAKTERLLLNLMEEVMRSHGDACKDCVMPLYQELLIRGDFSSVEIANVALWLKKSNLLELEEYGWPKHLVEIFKQHIYKAVMALAAAEKGRQPRSAYTSIAWVQFSLACIKLFVPDKIFDPHHRAQIELEEHREMYESLQQQIAALGAFEVAFTGQQTSLRSKLLTDEVEGLGELPSVQAIYRPGGTELRSLQGEFTNVLNSLVVNDVSTSHLRSISTQTGQSSEELTLVEQNIVALMNRFTGRFNAYQDLTMPLVSFLRCLQMGISLGQGSIQQSGGESMSLAAIAPFLNGTVWKAETTSLPLRTLEFLSFVQTVASVEGLANLPDFLRHSLHHSFASFHLEWTKKLEADRKAEEERTNLYRFKGSLEDVEEFDQEEFDQMFPSYAEEEEGASKQQKPVQRGNRDLSLLLADAHGKIFLSPPEPQQAMQTLCTQVARKVAREKRHAAVGEPELDSQLLPATVLVFEEQLKAFSSNIDSSTYSFYTDSNLVEVRKLLSLTNAIKKRFQDLQQIDEIGHHQTLADVITQCDKVLDMAIDDPLAGIIGGVEKLHSFVYEWHEGGWATRAQKAITFYERLRDTICDWRRLELSSWSRLLDMEAKKWYDDAKSWWFIAYGAVILEPCTRLQQGQDLQAYAVKLLGILEEYFSAASLGQFASRLGLLRQLKNQLDLLMVDEPQLVMIRDAVQNFIAFHSRYEQKVADAISSGRAPLDRSMKDILLLTKWRDKNIDALRESAVRSHAKLFRLVRKFRAVLGRPVKAVMEQGLPEQEHPIGKDAPSGPTTYVPRPDKDAAVLCQQLVPTIEEHPQWTRMTNLGTVLKAMSKHSSLPTSAVGIPNIMDDYITDLVSTMVSLRKETPGTLTDENKDAVRHLKTRKTVLYSDTLKTLRAMGFSRSIGTNLLARQSSTELVLVNSGLIPYLSGSALGAIEYFYHKTLDLIPQVRLTTREHSDDLTRDVINRSIGHLEGILHVMFRQRQYLVRATQTERTLDQAITFVKGLATSGEATFAPQKTISNHSRVLRWLIQILKFGARLAEVHGKLGEVSNEDARNKLNEWVGVFSTLAATQDKLPHLPAGITSSSHAKLQADLERELEALRESMENLLLERPDLAFIIRQVQLWTSAQTTDIVTEFQETDINDIAESVFTLTSKVLVAVQGFQKASQNLPLSTEEELWFMRHNDGLQKSIDALRITKIRQEIEGVLRLLKGSEIGPPAKALLRVIVPVLEQYAVACQQNLAQYGELHRTTCRLGYTLSTSFIQIAAQGFCTPQEKSDEKSKESGDVEAGTGLGDGKGAEDISNDIKDDEDLSDLAQEPNQENGEMEDQKDAVDMGSDDMEGEMGSVGGDDDEEDGSESGDDKGDDEEQNEEAGDVDDLDPTAVDEKMWDGSDEDEAEKDQEGNKEAGKKEDEQAAAGNNKKKEGEDKDDTKPEESAEKGDEDGEAEPGQEQEQEDAAAQEELNKQDQHVEENDTLALPDDMNIDLDDESVMDDGDNLDDLSDLEKVEDGDEQDEGSQDGSDDERIDETRQDEQASEDEIDEEEDINAPAGADEEEMDVDMDKEEEPDAQQDEEKDTERPQMNNDEALTDHENAAPSDVRTGGGQDQDDSENMQEESADNTAAQRDQGAISQQQADKESAPGDKGAPSRSDQERGPSDQQEDADPQDGQPFKKLGDALEKWYNSQKDIRNAGDNKDDDSQQPASDMAKMEFQHLQDENAEADAQAMGTATDEEVQQVDDAMAIDTEMEEDGNNHLMLDEDEKEDETHQDVDMDDAEEAEARDASKNDREDGRSGVATRQGAPEADDTMPRTDEDEDDVDEEKVDETLTQLSTTHISEPEKTLRDFSEALDMWVSYQTKTHPLSLSLSSQLRLILTPSQSTKLSGSFRTGKRLNIKKIIPYIASSYKRDKIWMRRSIPSKRAYQILLCVDDSSSMGDNSSGPLALESLVMMARALTMLEVGQVGVLGFGTDVFVAHELTEPMASHDAGARVLQNFTFRQQGTDMIRLLRTTIDNFREARQVQSGGRGSEDLWQLALILSDGLVQSKDHARLRPLLREAMEQRVMVVFIVIDDAKDNKQGHSVLDLKEARFGSDGIPIIHRYLDSFPFPYYLIVHHLDDLPGALAALLRTWFAEVNA</sequence>
<evidence type="ECO:0000259" key="4">
    <source>
        <dbReference type="PROSITE" id="PS50234"/>
    </source>
</evidence>
<dbReference type="InterPro" id="IPR036465">
    <property type="entry name" value="vWFA_dom_sf"/>
</dbReference>
<protein>
    <recommendedName>
        <fullName evidence="4">VWFA domain-containing protein</fullName>
    </recommendedName>
</protein>
<dbReference type="EMBL" id="JAULSR010000002">
    <property type="protein sequence ID" value="KAK0630836.1"/>
    <property type="molecule type" value="Genomic_DNA"/>
</dbReference>
<dbReference type="Gene3D" id="3.40.50.410">
    <property type="entry name" value="von Willebrand factor, type A domain"/>
    <property type="match status" value="1"/>
</dbReference>
<dbReference type="SMART" id="SM00327">
    <property type="entry name" value="VWA"/>
    <property type="match status" value="1"/>
</dbReference>
<dbReference type="GO" id="GO:0000055">
    <property type="term" value="P:ribosomal large subunit export from nucleus"/>
    <property type="evidence" value="ECO:0007669"/>
    <property type="project" value="TreeGrafter"/>
</dbReference>
<dbReference type="GO" id="GO:0005524">
    <property type="term" value="F:ATP binding"/>
    <property type="evidence" value="ECO:0007669"/>
    <property type="project" value="UniProtKB-KW"/>
</dbReference>
<comment type="caution">
    <text evidence="5">The sequence shown here is derived from an EMBL/GenBank/DDBJ whole genome shotgun (WGS) entry which is preliminary data.</text>
</comment>
<dbReference type="PANTHER" id="PTHR48103">
    <property type="entry name" value="MIDASIN-RELATED"/>
    <property type="match status" value="1"/>
</dbReference>
<feature type="domain" description="VWFA" evidence="4">
    <location>
        <begin position="2339"/>
        <end position="2541"/>
    </location>
</feature>
<keyword evidence="6" id="KW-1185">Reference proteome</keyword>
<feature type="compositionally biased region" description="Basic and acidic residues" evidence="3">
    <location>
        <begin position="2123"/>
        <end position="2132"/>
    </location>
</feature>
<dbReference type="GO" id="GO:0005634">
    <property type="term" value="C:nucleus"/>
    <property type="evidence" value="ECO:0007669"/>
    <property type="project" value="TreeGrafter"/>
</dbReference>
<feature type="compositionally biased region" description="Basic and acidic residues" evidence="3">
    <location>
        <begin position="1837"/>
        <end position="1855"/>
    </location>
</feature>
<feature type="compositionally biased region" description="Basic and acidic residues" evidence="3">
    <location>
        <begin position="1713"/>
        <end position="1722"/>
    </location>
</feature>
<gene>
    <name evidence="5" type="ORF">B0T17DRAFT_529438</name>
</gene>
<feature type="compositionally biased region" description="Basic and acidic residues" evidence="3">
    <location>
        <begin position="2102"/>
        <end position="2114"/>
    </location>
</feature>
<feature type="region of interest" description="Disordered" evidence="3">
    <location>
        <begin position="1689"/>
        <end position="2240"/>
    </location>
</feature>
<evidence type="ECO:0000313" key="5">
    <source>
        <dbReference type="EMBL" id="KAK0630836.1"/>
    </source>
</evidence>
<accession>A0AA39XBW9</accession>